<dbReference type="InterPro" id="IPR027805">
    <property type="entry name" value="Transposase_HTH_dom"/>
</dbReference>
<protein>
    <submittedName>
        <fullName evidence="2">DNA-binding GntR family transcriptional regulator</fullName>
    </submittedName>
</protein>
<dbReference type="Pfam" id="PF13613">
    <property type="entry name" value="HTH_Tnp_4"/>
    <property type="match status" value="1"/>
</dbReference>
<dbReference type="GO" id="GO:0003677">
    <property type="term" value="F:DNA binding"/>
    <property type="evidence" value="ECO:0007669"/>
    <property type="project" value="UniProtKB-KW"/>
</dbReference>
<proteinExistence type="predicted"/>
<reference evidence="2 3" key="1">
    <citation type="submission" date="2023-07" db="EMBL/GenBank/DDBJ databases">
        <title>Sequencing the genomes of 1000 actinobacteria strains.</title>
        <authorList>
            <person name="Klenk H.-P."/>
        </authorList>
    </citation>
    <scope>NUCLEOTIDE SEQUENCE [LARGE SCALE GENOMIC DNA]</scope>
    <source>
        <strain evidence="2 3">DSM 44710</strain>
    </source>
</reference>
<evidence type="ECO:0000313" key="3">
    <source>
        <dbReference type="Proteomes" id="UP001240984"/>
    </source>
</evidence>
<gene>
    <name evidence="2" type="ORF">J2S43_000992</name>
</gene>
<dbReference type="Proteomes" id="UP001240984">
    <property type="component" value="Unassembled WGS sequence"/>
</dbReference>
<feature type="domain" description="Transposase Helix-turn-helix" evidence="1">
    <location>
        <begin position="2"/>
        <end position="49"/>
    </location>
</feature>
<name>A0ABT9MM33_9ACTN</name>
<comment type="caution">
    <text evidence="2">The sequence shown here is derived from an EMBL/GenBank/DDBJ whole genome shotgun (WGS) entry which is preliminary data.</text>
</comment>
<evidence type="ECO:0000313" key="2">
    <source>
        <dbReference type="EMBL" id="MDP9792480.1"/>
    </source>
</evidence>
<dbReference type="RefSeq" id="WP_306827361.1">
    <property type="nucleotide sequence ID" value="NZ_JAUSRA010000001.1"/>
</dbReference>
<dbReference type="EMBL" id="JAUSRA010000001">
    <property type="protein sequence ID" value="MDP9792480.1"/>
    <property type="molecule type" value="Genomic_DNA"/>
</dbReference>
<keyword evidence="3" id="KW-1185">Reference proteome</keyword>
<organism evidence="2 3">
    <name type="scientific">Catenuloplanes nepalensis</name>
    <dbReference type="NCBI Taxonomy" id="587533"/>
    <lineage>
        <taxon>Bacteria</taxon>
        <taxon>Bacillati</taxon>
        <taxon>Actinomycetota</taxon>
        <taxon>Actinomycetes</taxon>
        <taxon>Micromonosporales</taxon>
        <taxon>Micromonosporaceae</taxon>
        <taxon>Catenuloplanes</taxon>
    </lineage>
</organism>
<evidence type="ECO:0000259" key="1">
    <source>
        <dbReference type="Pfam" id="PF13613"/>
    </source>
</evidence>
<keyword evidence="2" id="KW-0238">DNA-binding</keyword>
<accession>A0ABT9MM33</accession>
<sequence>MSLGQWVLATVLHLRLGLPDNTLAHLFTTSRATIRRAIAETQRLLDEHGTRIAAAPTPPKSLVNLLAATTAQQKTRA</sequence>